<dbReference type="Gene3D" id="3.10.180.10">
    <property type="entry name" value="2,3-Dihydroxybiphenyl 1,2-Dioxygenase, domain 1"/>
    <property type="match status" value="1"/>
</dbReference>
<keyword evidence="3" id="KW-1185">Reference proteome</keyword>
<comment type="caution">
    <text evidence="2">The sequence shown here is derived from an EMBL/GenBank/DDBJ whole genome shotgun (WGS) entry which is preliminary data.</text>
</comment>
<dbReference type="InterPro" id="IPR025870">
    <property type="entry name" value="Glyoxalase-like_dom"/>
</dbReference>
<dbReference type="Pfam" id="PF13468">
    <property type="entry name" value="Glyoxalase_3"/>
    <property type="match status" value="1"/>
</dbReference>
<organism evidence="2 3">
    <name type="scientific">Bosea caraganae</name>
    <dbReference type="NCBI Taxonomy" id="2763117"/>
    <lineage>
        <taxon>Bacteria</taxon>
        <taxon>Pseudomonadati</taxon>
        <taxon>Pseudomonadota</taxon>
        <taxon>Alphaproteobacteria</taxon>
        <taxon>Hyphomicrobiales</taxon>
        <taxon>Boseaceae</taxon>
        <taxon>Bosea</taxon>
    </lineage>
</organism>
<evidence type="ECO:0000259" key="1">
    <source>
        <dbReference type="Pfam" id="PF13468"/>
    </source>
</evidence>
<protein>
    <submittedName>
        <fullName evidence="2">VOC family protein</fullName>
    </submittedName>
</protein>
<proteinExistence type="predicted"/>
<evidence type="ECO:0000313" key="2">
    <source>
        <dbReference type="EMBL" id="RDJ24205.1"/>
    </source>
</evidence>
<dbReference type="Proteomes" id="UP000255207">
    <property type="component" value="Unassembled WGS sequence"/>
</dbReference>
<reference evidence="3" key="1">
    <citation type="submission" date="2018-07" db="EMBL/GenBank/DDBJ databases">
        <authorList>
            <person name="Safronova V.I."/>
            <person name="Chirak E.R."/>
            <person name="Sazanova A.L."/>
        </authorList>
    </citation>
    <scope>NUCLEOTIDE SEQUENCE [LARGE SCALE GENOMIC DNA]</scope>
    <source>
        <strain evidence="3">RCAM04685</strain>
    </source>
</reference>
<name>A0A370L6F1_9HYPH</name>
<feature type="domain" description="Glyoxalase-like" evidence="1">
    <location>
        <begin position="5"/>
        <end position="182"/>
    </location>
</feature>
<dbReference type="RefSeq" id="WP_114830064.1">
    <property type="nucleotide sequence ID" value="NZ_QQTO01000007.1"/>
</dbReference>
<accession>A0A370L6F1</accession>
<evidence type="ECO:0000313" key="3">
    <source>
        <dbReference type="Proteomes" id="UP000255207"/>
    </source>
</evidence>
<dbReference type="OrthoDB" id="8451710at2"/>
<dbReference type="EMBL" id="QQTP01000007">
    <property type="protein sequence ID" value="RDJ24205.1"/>
    <property type="molecule type" value="Genomic_DNA"/>
</dbReference>
<sequence length="212" mass="23034">MLQRDHLTVIAPSLAEGVAHVRSCLDLDIPYGRAHDGMGTHNHLLRLGDDVYLEVIAVDPAAPPPGRPRWFGLDDSGLVRSNWDEGFRLRGWVARTTGIADMLARHGAILGEEVRLTGSGRSFSFAVPPGGALPLAGLAPSVIDRGGYPPSIAAMPELGARLRSFTVEHPQPEDVAALYERLGVENPPDIRRGERLRYRAMIETPAGLRELN</sequence>
<dbReference type="AlphaFoldDB" id="A0A370L6F1"/>
<gene>
    <name evidence="2" type="ORF">DWE98_14970</name>
</gene>
<dbReference type="InterPro" id="IPR029068">
    <property type="entry name" value="Glyas_Bleomycin-R_OHBP_Dase"/>
</dbReference>